<dbReference type="Gene3D" id="3.10.50.40">
    <property type="match status" value="1"/>
</dbReference>
<feature type="domain" description="PpiC" evidence="6">
    <location>
        <begin position="167"/>
        <end position="263"/>
    </location>
</feature>
<dbReference type="GO" id="GO:0003755">
    <property type="term" value="F:peptidyl-prolyl cis-trans isomerase activity"/>
    <property type="evidence" value="ECO:0007669"/>
    <property type="project" value="UniProtKB-KW"/>
</dbReference>
<keyword evidence="5 7" id="KW-0413">Isomerase</keyword>
<dbReference type="Gene3D" id="1.10.4030.10">
    <property type="entry name" value="Porin chaperone SurA, peptide-binding domain"/>
    <property type="match status" value="1"/>
</dbReference>
<dbReference type="InterPro" id="IPR000297">
    <property type="entry name" value="PPIase_PpiC"/>
</dbReference>
<evidence type="ECO:0000256" key="2">
    <source>
        <dbReference type="ARBA" id="ARBA00022729"/>
    </source>
</evidence>
<dbReference type="PROSITE" id="PS50198">
    <property type="entry name" value="PPIC_PPIASE_2"/>
    <property type="match status" value="1"/>
</dbReference>
<dbReference type="SUPFAM" id="SSF109998">
    <property type="entry name" value="Triger factor/SurA peptide-binding domain-like"/>
    <property type="match status" value="1"/>
</dbReference>
<evidence type="ECO:0000256" key="1">
    <source>
        <dbReference type="ARBA" id="ARBA00018370"/>
    </source>
</evidence>
<gene>
    <name evidence="7" type="ORF">NO357_15310</name>
</gene>
<keyword evidence="5" id="KW-0697">Rotamase</keyword>
<evidence type="ECO:0000256" key="4">
    <source>
        <dbReference type="ARBA" id="ARBA00031484"/>
    </source>
</evidence>
<keyword evidence="2" id="KW-0732">Signal</keyword>
<evidence type="ECO:0000256" key="3">
    <source>
        <dbReference type="ARBA" id="ARBA00030642"/>
    </source>
</evidence>
<dbReference type="InterPro" id="IPR046357">
    <property type="entry name" value="PPIase_dom_sf"/>
</dbReference>
<name>A0AAE4B5K7_9RHOB</name>
<evidence type="ECO:0000259" key="6">
    <source>
        <dbReference type="PROSITE" id="PS50198"/>
    </source>
</evidence>
<keyword evidence="8" id="KW-1185">Reference proteome</keyword>
<evidence type="ECO:0000313" key="7">
    <source>
        <dbReference type="EMBL" id="MDQ2091267.1"/>
    </source>
</evidence>
<dbReference type="PANTHER" id="PTHR47637">
    <property type="entry name" value="CHAPERONE SURA"/>
    <property type="match status" value="1"/>
</dbReference>
<accession>A0AAE4B5K7</accession>
<dbReference type="RefSeq" id="WP_306736564.1">
    <property type="nucleotide sequence ID" value="NZ_JANHAX010000005.1"/>
</dbReference>
<dbReference type="SUPFAM" id="SSF54534">
    <property type="entry name" value="FKBP-like"/>
    <property type="match status" value="1"/>
</dbReference>
<dbReference type="AlphaFoldDB" id="A0AAE4B5K7"/>
<organism evidence="7 8">
    <name type="scientific">Marimonas arenosa</name>
    <dbReference type="NCBI Taxonomy" id="1795305"/>
    <lineage>
        <taxon>Bacteria</taxon>
        <taxon>Pseudomonadati</taxon>
        <taxon>Pseudomonadota</taxon>
        <taxon>Alphaproteobacteria</taxon>
        <taxon>Rhodobacterales</taxon>
        <taxon>Paracoccaceae</taxon>
        <taxon>Marimonas</taxon>
    </lineage>
</organism>
<dbReference type="Pfam" id="PF00639">
    <property type="entry name" value="Rotamase"/>
    <property type="match status" value="1"/>
</dbReference>
<evidence type="ECO:0000313" key="8">
    <source>
        <dbReference type="Proteomes" id="UP001226762"/>
    </source>
</evidence>
<protein>
    <recommendedName>
        <fullName evidence="1">Parvulin-like PPIase</fullName>
    </recommendedName>
    <alternativeName>
        <fullName evidence="3">Peptidyl-prolyl cis-trans isomerase plp</fullName>
    </alternativeName>
    <alternativeName>
        <fullName evidence="4">Rotamase plp</fullName>
    </alternativeName>
</protein>
<dbReference type="EMBL" id="JANHAX010000005">
    <property type="protein sequence ID" value="MDQ2091267.1"/>
    <property type="molecule type" value="Genomic_DNA"/>
</dbReference>
<dbReference type="Proteomes" id="UP001226762">
    <property type="component" value="Unassembled WGS sequence"/>
</dbReference>
<reference evidence="7" key="1">
    <citation type="submission" date="2022-07" db="EMBL/GenBank/DDBJ databases">
        <authorList>
            <person name="Otstavnykh N."/>
            <person name="Isaeva M."/>
            <person name="Bystritskaya E."/>
        </authorList>
    </citation>
    <scope>NUCLEOTIDE SEQUENCE</scope>
    <source>
        <strain evidence="7">KCTC 52189</strain>
    </source>
</reference>
<proteinExistence type="predicted"/>
<reference evidence="7" key="2">
    <citation type="submission" date="2023-02" db="EMBL/GenBank/DDBJ databases">
        <title>'Rhodoalgimonas zhirmunskyi' gen. nov., isolated from a red alga.</title>
        <authorList>
            <person name="Nedashkovskaya O.I."/>
            <person name="Otstavnykh N.Y."/>
            <person name="Bystritskaya E.P."/>
            <person name="Balabanova L.A."/>
            <person name="Isaeva M.P."/>
        </authorList>
    </citation>
    <scope>NUCLEOTIDE SEQUENCE</scope>
    <source>
        <strain evidence="7">KCTC 52189</strain>
    </source>
</reference>
<evidence type="ECO:0000256" key="5">
    <source>
        <dbReference type="PROSITE-ProRule" id="PRU00278"/>
    </source>
</evidence>
<dbReference type="InterPro" id="IPR050280">
    <property type="entry name" value="OMP_Chaperone_SurA"/>
</dbReference>
<sequence>MTRIARYFFFTFAAAMLGLVTLAVDRVAAQNLFAPAIKVNDKVITSYELQQRARMLQLFRQPGDPMEEARKQLVEERLKVDAAEALGLTLAQEDIEAGMEEFAGRANMNTEQFLKALAGAGVAAQTYRDFIIAGVTWRQLVRAKFGPRVQVGEAEIDRALASNAGAGVRVLLSEIYIAAPPGREAQAEALAREISQITSLTEFARAARKHSSAGSRGRGGKVNWLPITQLPAAIRGQILGLAPGQVTQPIPIPGAIALFQMRAIEEGDAPEREYAAIEYAAYYIDGGRSEPALARASKIRDTIDTCDDLYGIAKGQPEQVLERGSKKPEEIPRDIALELAKLDKHEVSTNLTRANGQTLVFLMLCERVPQLSDEIDRDQIELGLQNRRLESFAKGYLEQLRSEARIIEK</sequence>
<dbReference type="PANTHER" id="PTHR47637:SF1">
    <property type="entry name" value="CHAPERONE SURA"/>
    <property type="match status" value="1"/>
</dbReference>
<comment type="caution">
    <text evidence="7">The sequence shown here is derived from an EMBL/GenBank/DDBJ whole genome shotgun (WGS) entry which is preliminary data.</text>
</comment>
<dbReference type="InterPro" id="IPR027304">
    <property type="entry name" value="Trigger_fact/SurA_dom_sf"/>
</dbReference>